<dbReference type="Proteomes" id="UP000076574">
    <property type="component" value="Unassembled WGS sequence"/>
</dbReference>
<dbReference type="EMBL" id="LVYV01000045">
    <property type="protein sequence ID" value="KZD21332.1"/>
    <property type="molecule type" value="Genomic_DNA"/>
</dbReference>
<protein>
    <submittedName>
        <fullName evidence="1">Uncharacterized protein</fullName>
    </submittedName>
</protein>
<organism evidence="1 2">
    <name type="scientific">Tardiphaga robiniae</name>
    <dbReference type="NCBI Taxonomy" id="943830"/>
    <lineage>
        <taxon>Bacteria</taxon>
        <taxon>Pseudomonadati</taxon>
        <taxon>Pseudomonadota</taxon>
        <taxon>Alphaproteobacteria</taxon>
        <taxon>Hyphomicrobiales</taxon>
        <taxon>Nitrobacteraceae</taxon>
        <taxon>Tardiphaga</taxon>
    </lineage>
</organism>
<sequence length="61" mass="7118">MALVGCNRLVRQQQRTDDPLPDLARDILPDKFKRFLRIGQAPNPREVIQRDLYGLLVQGFR</sequence>
<name>A0A161SM27_9BRAD</name>
<evidence type="ECO:0000313" key="1">
    <source>
        <dbReference type="EMBL" id="KZD21332.1"/>
    </source>
</evidence>
<dbReference type="AlphaFoldDB" id="A0A161SM27"/>
<proteinExistence type="predicted"/>
<keyword evidence="2" id="KW-1185">Reference proteome</keyword>
<reference evidence="1 2" key="1">
    <citation type="submission" date="2016-03" db="EMBL/GenBank/DDBJ databases">
        <title>Microsymbionts genomes from the relict species Vavilovia formosa (Stev.) Fed.</title>
        <authorList>
            <person name="Kopat V."/>
            <person name="Chirak E."/>
            <person name="Kimeklis A."/>
            <person name="Andronov E."/>
        </authorList>
    </citation>
    <scope>NUCLEOTIDE SEQUENCE [LARGE SCALE GENOMIC DNA]</scope>
    <source>
        <strain evidence="1 2">Vaf07</strain>
    </source>
</reference>
<gene>
    <name evidence="1" type="ORF">A4A58_13155</name>
</gene>
<accession>A0A161SM27</accession>
<evidence type="ECO:0000313" key="2">
    <source>
        <dbReference type="Proteomes" id="UP000076574"/>
    </source>
</evidence>
<comment type="caution">
    <text evidence="1">The sequence shown here is derived from an EMBL/GenBank/DDBJ whole genome shotgun (WGS) entry which is preliminary data.</text>
</comment>